<comment type="function">
    <text evidence="10">Converts phytoene into zeta-carotene via the intermediary of phytofluene by the symmetrical introduction of two double bonds at the C-11 and C-11' positions of phytoene with a concomitant isomerization of two neighboring double bonds at the C9 and C9' positions from trans to cis.</text>
</comment>
<dbReference type="EMBL" id="JAQQAF010000004">
    <property type="protein sequence ID" value="KAJ8492285.1"/>
    <property type="molecule type" value="Genomic_DNA"/>
</dbReference>
<gene>
    <name evidence="12" type="ORF">OPV22_014006</name>
</gene>
<dbReference type="FunFam" id="3.50.50.60:FF:000091">
    <property type="entry name" value="15-cis-phytoene desaturase, chloroplastic/chromoplastic"/>
    <property type="match status" value="1"/>
</dbReference>
<dbReference type="SUPFAM" id="SSF51905">
    <property type="entry name" value="FAD/NAD(P)-binding domain"/>
    <property type="match status" value="1"/>
</dbReference>
<name>A0AAV8R0P5_ENSVE</name>
<keyword evidence="5 10" id="KW-0125">Carotenoid biosynthesis</keyword>
<evidence type="ECO:0000313" key="13">
    <source>
        <dbReference type="Proteomes" id="UP001222027"/>
    </source>
</evidence>
<proteinExistence type="inferred from homology"/>
<organism evidence="12 13">
    <name type="scientific">Ensete ventricosum</name>
    <name type="common">Abyssinian banana</name>
    <name type="synonym">Musa ensete</name>
    <dbReference type="NCBI Taxonomy" id="4639"/>
    <lineage>
        <taxon>Eukaryota</taxon>
        <taxon>Viridiplantae</taxon>
        <taxon>Streptophyta</taxon>
        <taxon>Embryophyta</taxon>
        <taxon>Tracheophyta</taxon>
        <taxon>Spermatophyta</taxon>
        <taxon>Magnoliopsida</taxon>
        <taxon>Liliopsida</taxon>
        <taxon>Zingiberales</taxon>
        <taxon>Musaceae</taxon>
        <taxon>Ensete</taxon>
    </lineage>
</organism>
<evidence type="ECO:0000256" key="1">
    <source>
        <dbReference type="ARBA" id="ARBA00001974"/>
    </source>
</evidence>
<comment type="pathway">
    <text evidence="3 10">Carotenoid biosynthesis; lycopene biosynthesis.</text>
</comment>
<dbReference type="AlphaFoldDB" id="A0AAV8R0P5"/>
<feature type="domain" description="Amine oxidase" evidence="11">
    <location>
        <begin position="120"/>
        <end position="561"/>
    </location>
</feature>
<reference evidence="12 13" key="1">
    <citation type="submission" date="2022-12" db="EMBL/GenBank/DDBJ databases">
        <title>Chromosome-scale assembly of the Ensete ventricosum genome.</title>
        <authorList>
            <person name="Dussert Y."/>
            <person name="Stocks J."/>
            <person name="Wendawek A."/>
            <person name="Woldeyes F."/>
            <person name="Nichols R.A."/>
            <person name="Borrell J.S."/>
        </authorList>
    </citation>
    <scope>NUCLEOTIDE SEQUENCE [LARGE SCALE GENOMIC DNA]</scope>
    <source>
        <strain evidence="13">cv. Maze</strain>
        <tissue evidence="12">Seeds</tissue>
    </source>
</reference>
<dbReference type="GO" id="GO:0009534">
    <property type="term" value="C:chloroplast thylakoid"/>
    <property type="evidence" value="ECO:0007669"/>
    <property type="project" value="TreeGrafter"/>
</dbReference>
<dbReference type="GO" id="GO:0016166">
    <property type="term" value="F:phytoene dehydrogenase activity"/>
    <property type="evidence" value="ECO:0007669"/>
    <property type="project" value="UniProtKB-UniRule"/>
</dbReference>
<dbReference type="EC" id="1.3.5.5" evidence="10"/>
<keyword evidence="6" id="KW-0957">Chromoplast</keyword>
<keyword evidence="13" id="KW-1185">Reference proteome</keyword>
<dbReference type="InterPro" id="IPR036188">
    <property type="entry name" value="FAD/NAD-bd_sf"/>
</dbReference>
<evidence type="ECO:0000313" key="12">
    <source>
        <dbReference type="EMBL" id="KAJ8492285.1"/>
    </source>
</evidence>
<dbReference type="PANTHER" id="PTHR42923:SF45">
    <property type="entry name" value="15-CIS-PHYTOENE DESATURASE, CHLOROPLASTIC_CHROMOPLASTIC"/>
    <property type="match status" value="1"/>
</dbReference>
<dbReference type="InterPro" id="IPR014102">
    <property type="entry name" value="Phytoene_desaturase"/>
</dbReference>
<dbReference type="Gene3D" id="3.50.50.60">
    <property type="entry name" value="FAD/NAD(P)-binding domain"/>
    <property type="match status" value="1"/>
</dbReference>
<evidence type="ECO:0000256" key="3">
    <source>
        <dbReference type="ARBA" id="ARBA00004900"/>
    </source>
</evidence>
<comment type="subcellular location">
    <subcellularLocation>
        <location evidence="10">Plastid</location>
        <location evidence="10">Chloroplast</location>
    </subcellularLocation>
    <subcellularLocation>
        <location evidence="2 10">Plastid</location>
        <location evidence="2 10">Chromoplast</location>
    </subcellularLocation>
    <subcellularLocation>
        <location evidence="10">Membrane</location>
        <topology evidence="10">Peripheral membrane protein</topology>
    </subcellularLocation>
</comment>
<dbReference type="GO" id="GO:0016117">
    <property type="term" value="P:carotenoid biosynthetic process"/>
    <property type="evidence" value="ECO:0007669"/>
    <property type="project" value="UniProtKB-UniRule"/>
</dbReference>
<comment type="caution">
    <text evidence="12">The sequence shown here is derived from an EMBL/GenBank/DDBJ whole genome shotgun (WGS) entry which is preliminary data.</text>
</comment>
<evidence type="ECO:0000256" key="5">
    <source>
        <dbReference type="ARBA" id="ARBA00022746"/>
    </source>
</evidence>
<evidence type="ECO:0000256" key="4">
    <source>
        <dbReference type="ARBA" id="ARBA00006046"/>
    </source>
</evidence>
<evidence type="ECO:0000259" key="11">
    <source>
        <dbReference type="Pfam" id="PF01593"/>
    </source>
</evidence>
<dbReference type="NCBIfam" id="TIGR02731">
    <property type="entry name" value="phytoene_desat"/>
    <property type="match status" value="1"/>
</dbReference>
<evidence type="ECO:0000256" key="9">
    <source>
        <dbReference type="ARBA" id="ARBA00049319"/>
    </source>
</evidence>
<evidence type="ECO:0000256" key="2">
    <source>
        <dbReference type="ARBA" id="ARBA00004260"/>
    </source>
</evidence>
<comment type="catalytic activity">
    <reaction evidence="9 10">
        <text>2 a plastoquinone + 15-cis-phytoene = 9,9',15-tri-cis-zeta-carotene + 2 a plastoquinol</text>
        <dbReference type="Rhea" id="RHEA:30287"/>
        <dbReference type="Rhea" id="RHEA-COMP:9561"/>
        <dbReference type="Rhea" id="RHEA-COMP:9562"/>
        <dbReference type="ChEBI" id="CHEBI:17757"/>
        <dbReference type="ChEBI" id="CHEBI:27787"/>
        <dbReference type="ChEBI" id="CHEBI:48717"/>
        <dbReference type="ChEBI" id="CHEBI:62192"/>
        <dbReference type="EC" id="1.3.5.5"/>
    </reaction>
</comment>
<evidence type="ECO:0000256" key="10">
    <source>
        <dbReference type="RuleBase" id="RU368016"/>
    </source>
</evidence>
<evidence type="ECO:0000256" key="8">
    <source>
        <dbReference type="ARBA" id="ARBA00023136"/>
    </source>
</evidence>
<evidence type="ECO:0000256" key="7">
    <source>
        <dbReference type="ARBA" id="ARBA00023002"/>
    </source>
</evidence>
<keyword evidence="8 10" id="KW-0472">Membrane</keyword>
<dbReference type="InterPro" id="IPR050464">
    <property type="entry name" value="Zeta_carotene_desat/Oxidored"/>
</dbReference>
<dbReference type="PANTHER" id="PTHR42923">
    <property type="entry name" value="PROTOPORPHYRINOGEN OXIDASE"/>
    <property type="match status" value="1"/>
</dbReference>
<dbReference type="Proteomes" id="UP001222027">
    <property type="component" value="Unassembled WGS sequence"/>
</dbReference>
<keyword evidence="7 10" id="KW-0560">Oxidoreductase</keyword>
<dbReference type="Pfam" id="PF01593">
    <property type="entry name" value="Amino_oxidase"/>
    <property type="match status" value="1"/>
</dbReference>
<dbReference type="InterPro" id="IPR002937">
    <property type="entry name" value="Amino_oxidase"/>
</dbReference>
<sequence length="586" mass="65780">MNIIGSVSPVKLSGTIQRRYRWHPNPDKTCSFHKCSGSNRLESFKNSEFMGCQMKAPIWLLNGRKPRHGASPIQVFCKDFPRPELENTVNFLEAAQLSSSFRNGSRPRKPLKVVIAGAGLAGLSTAKYLADAGHKPIVLEARDVLGGKIAAWKDNDGDWYETGLHIFFGAYPNMQNLFGELGINDRLQWKEHSMIFAVPNKPGEFSRFDFPETLPAPFNGIFAILRNSEMLTWPEKVRFAIGLLPAMLGGQAYVEAQDGLTVTEWMRRQGVPDRVTDEVFIAMSKALNFINPDELSMQCILIALNRFLQEKHGSKMAFLDGNPPERLCKPIVDHIESLGGEVQLNSRTQKIELNPDGTVKHFLLSSGNIISGDVYVIATPVDILKLLLPQEWKDIPYFKKLEKLVGVPVINVHIWFDRKLKNTYDHLLFSRSPLLSVYADMSVTCKEYYDPDRSMLELVFAPAEQWISCSDQEIVDATMQELAKLFPDEIAADQSKAKILKYHVVKTPRSVYKTVPDCEPCRPLQRSPVKGFYLAGDYTKQKYLASMEGAVLSGKLCAQAITQDYDVLVAQAAQREVQVSVNMSAS</sequence>
<keyword evidence="10" id="KW-0934">Plastid</keyword>
<evidence type="ECO:0000256" key="6">
    <source>
        <dbReference type="ARBA" id="ARBA00022904"/>
    </source>
</evidence>
<comment type="subunit">
    <text evidence="10">Homotetramer.</text>
</comment>
<dbReference type="GO" id="GO:0016020">
    <property type="term" value="C:membrane"/>
    <property type="evidence" value="ECO:0007669"/>
    <property type="project" value="UniProtKB-SubCell"/>
</dbReference>
<accession>A0AAV8R0P5</accession>
<keyword evidence="10" id="KW-0150">Chloroplast</keyword>
<protein>
    <recommendedName>
        <fullName evidence="10">Phytoene dehydrogenase</fullName>
        <ecNumber evidence="10">1.3.5.5</ecNumber>
    </recommendedName>
</protein>
<comment type="similarity">
    <text evidence="4 10">Belongs to the carotenoid/retinoid oxidoreductase family.</text>
</comment>
<comment type="cofactor">
    <cofactor evidence="1 10">
        <name>FAD</name>
        <dbReference type="ChEBI" id="CHEBI:57692"/>
    </cofactor>
</comment>
<dbReference type="GO" id="GO:0009509">
    <property type="term" value="C:chromoplast"/>
    <property type="evidence" value="ECO:0007669"/>
    <property type="project" value="UniProtKB-SubCell"/>
</dbReference>